<evidence type="ECO:0000259" key="3">
    <source>
        <dbReference type="PROSITE" id="PS51123"/>
    </source>
</evidence>
<dbReference type="GO" id="GO:0016020">
    <property type="term" value="C:membrane"/>
    <property type="evidence" value="ECO:0007669"/>
    <property type="project" value="UniProtKB-UniRule"/>
</dbReference>
<evidence type="ECO:0000313" key="4">
    <source>
        <dbReference type="EMBL" id="AEJ61450.1"/>
    </source>
</evidence>
<proteinExistence type="predicted"/>
<dbReference type="InterPro" id="IPR036737">
    <property type="entry name" value="OmpA-like_sf"/>
</dbReference>
<dbReference type="STRING" id="869211.Spith_1178"/>
<feature type="region of interest" description="Disordered" evidence="2">
    <location>
        <begin position="278"/>
        <end position="308"/>
    </location>
</feature>
<dbReference type="InterPro" id="IPR050330">
    <property type="entry name" value="Bact_OuterMem_StrucFunc"/>
</dbReference>
<dbReference type="Gene3D" id="3.30.1330.60">
    <property type="entry name" value="OmpA-like domain"/>
    <property type="match status" value="1"/>
</dbReference>
<dbReference type="InterPro" id="IPR006665">
    <property type="entry name" value="OmpA-like"/>
</dbReference>
<sequence length="430" mass="47788">MRPFLFFLLHTILFSMRGISYSSVLFFLVGFSLLAEPSELPVIRIVEKHNYSLTRNGRYQGHLYREMRGRIEVHPSSHGPHYRGTAFLLESFTHLAPSVPRRVDEIIDVNTYPLALHSMDLPSSPFPSHQGIPVIPQDGIPLEGSWQGPGVVYVDPEGKGMPTRVNVLVEYRYQGTTSYEGEEVFVLWARFGLRYKGDDPEGDPQLAKSEGSHVLTIYLSKDGVLRFIKDTFDDRFLYKDGTTLSGKGFSLIWYREVVPFLPGTTIALLSESLSPLLSPTPSPLATPEPSTTLTSPSPAEELASLGEENSVEKVPEGIKITLRTLHFLPDQAVLLPGEEAKLDILAEALKKAPDRTILVVGHTADVGKPQGQMALSVARAKTIVEELVKRGIEPDRLIYLGKGGTEPVAPNHTEEGRRLNRRVEIFLLED</sequence>
<reference evidence="4 5" key="1">
    <citation type="submission" date="2011-06" db="EMBL/GenBank/DDBJ databases">
        <title>The complete genome of Spirochaeta thermophila DSM 6578.</title>
        <authorList>
            <consortium name="US DOE Joint Genome Institute (JGI-PGF)"/>
            <person name="Lucas S."/>
            <person name="Lapidus A."/>
            <person name="Bruce D."/>
            <person name="Goodwin L."/>
            <person name="Pitluck S."/>
            <person name="Peters L."/>
            <person name="Kyrpides N."/>
            <person name="Mavromatis K."/>
            <person name="Ivanova N."/>
            <person name="Mikailova N."/>
            <person name="Pagani I."/>
            <person name="Chertkov O."/>
            <person name="Detter J.C."/>
            <person name="Tapia R."/>
            <person name="Han C."/>
            <person name="Land M."/>
            <person name="Hauser L."/>
            <person name="Markowitz V."/>
            <person name="Cheng J.-F."/>
            <person name="Hugenholtz P."/>
            <person name="Woyke T."/>
            <person name="Wu D."/>
            <person name="Spring S."/>
            <person name="Merkhoffer B."/>
            <person name="Schneider S."/>
            <person name="Klenk H.-P."/>
            <person name="Eisen J.A."/>
        </authorList>
    </citation>
    <scope>NUCLEOTIDE SEQUENCE [LARGE SCALE GENOMIC DNA]</scope>
    <source>
        <strain evidence="5">ATCC 700085 / DSM 6578 / Z-1203</strain>
    </source>
</reference>
<keyword evidence="5" id="KW-1185">Reference proteome</keyword>
<dbReference type="PANTHER" id="PTHR30329">
    <property type="entry name" value="STATOR ELEMENT OF FLAGELLAR MOTOR COMPLEX"/>
    <property type="match status" value="1"/>
</dbReference>
<evidence type="ECO:0000256" key="1">
    <source>
        <dbReference type="PROSITE-ProRule" id="PRU00473"/>
    </source>
</evidence>
<name>G0GE97_WINT7</name>
<dbReference type="HOGENOM" id="CLU_045523_1_0_12"/>
<dbReference type="Pfam" id="PF00691">
    <property type="entry name" value="OmpA"/>
    <property type="match status" value="1"/>
</dbReference>
<dbReference type="PROSITE" id="PS51123">
    <property type="entry name" value="OMPA_2"/>
    <property type="match status" value="1"/>
</dbReference>
<evidence type="ECO:0000313" key="5">
    <source>
        <dbReference type="Proteomes" id="UP000007254"/>
    </source>
</evidence>
<dbReference type="CDD" id="cd07185">
    <property type="entry name" value="OmpA_C-like"/>
    <property type="match status" value="1"/>
</dbReference>
<dbReference type="Proteomes" id="UP000007254">
    <property type="component" value="Chromosome"/>
</dbReference>
<feature type="compositionally biased region" description="Low complexity" evidence="2">
    <location>
        <begin position="287"/>
        <end position="301"/>
    </location>
</feature>
<dbReference type="KEGG" id="stq:Spith_1178"/>
<organism evidence="4 5">
    <name type="scientific">Winmispira thermophila (strain ATCC 700085 / DSM 6578 / Z-1203)</name>
    <name type="common">Spirochaeta thermophila</name>
    <dbReference type="NCBI Taxonomy" id="869211"/>
    <lineage>
        <taxon>Bacteria</taxon>
        <taxon>Pseudomonadati</taxon>
        <taxon>Spirochaetota</taxon>
        <taxon>Spirochaetia</taxon>
        <taxon>Winmispirales</taxon>
        <taxon>Winmispiraceae</taxon>
        <taxon>Winmispira</taxon>
    </lineage>
</organism>
<evidence type="ECO:0000256" key="2">
    <source>
        <dbReference type="SAM" id="MobiDB-lite"/>
    </source>
</evidence>
<keyword evidence="1" id="KW-0472">Membrane</keyword>
<dbReference type="EMBL" id="CP002903">
    <property type="protein sequence ID" value="AEJ61450.1"/>
    <property type="molecule type" value="Genomic_DNA"/>
</dbReference>
<protein>
    <submittedName>
        <fullName evidence="4">OmpA/MotB domain protein</fullName>
    </submittedName>
</protein>
<feature type="domain" description="OmpA-like" evidence="3">
    <location>
        <begin position="314"/>
        <end position="430"/>
    </location>
</feature>
<dbReference type="SUPFAM" id="SSF103088">
    <property type="entry name" value="OmpA-like"/>
    <property type="match status" value="1"/>
</dbReference>
<accession>G0GE97</accession>
<gene>
    <name evidence="4" type="ordered locus">Spith_1178</name>
</gene>
<dbReference type="AlphaFoldDB" id="G0GE97"/>
<dbReference type="PANTHER" id="PTHR30329:SF21">
    <property type="entry name" value="LIPOPROTEIN YIAD-RELATED"/>
    <property type="match status" value="1"/>
</dbReference>